<name>A0A222YYG1_9CAUD</name>
<evidence type="ECO:0000313" key="1">
    <source>
        <dbReference type="EMBL" id="ASR76114.1"/>
    </source>
</evidence>
<organism evidence="1 2">
    <name type="scientific">Synechococcus phage Bellamy</name>
    <dbReference type="NCBI Taxonomy" id="2023996"/>
    <lineage>
        <taxon>Viruses</taxon>
        <taxon>Duplodnaviria</taxon>
        <taxon>Heunggongvirae</taxon>
        <taxon>Uroviricota</taxon>
        <taxon>Caudoviricetes</taxon>
        <taxon>Pantevenvirales</taxon>
        <taxon>Kyanoviridae</taxon>
        <taxon>Bellamyvirus</taxon>
        <taxon>Bellamyvirus bellamy</taxon>
    </lineage>
</organism>
<protein>
    <submittedName>
        <fullName evidence="1">Uncharacterized protein</fullName>
    </submittedName>
</protein>
<dbReference type="GeneID" id="54981399"/>
<reference evidence="1 2" key="1">
    <citation type="submission" date="2017-06" db="EMBL/GenBank/DDBJ databases">
        <authorList>
            <person name="Kim H.J."/>
            <person name="Triplett B.A."/>
        </authorList>
    </citation>
    <scope>NUCLEOTIDE SEQUENCE [LARGE SCALE GENOMIC DNA]</scope>
</reference>
<evidence type="ECO:0000313" key="2">
    <source>
        <dbReference type="Proteomes" id="UP000221247"/>
    </source>
</evidence>
<dbReference type="RefSeq" id="YP_009791226.1">
    <property type="nucleotide sequence ID" value="NC_047838.1"/>
</dbReference>
<gene>
    <name evidence="1" type="primary">69</name>
    <name evidence="1" type="ORF">PBI_BELLAMY_69</name>
</gene>
<accession>A0A222YYG1</accession>
<dbReference type="EMBL" id="MF351863">
    <property type="protein sequence ID" value="ASR76114.1"/>
    <property type="molecule type" value="Genomic_DNA"/>
</dbReference>
<dbReference type="KEGG" id="vg:54981399"/>
<dbReference type="Proteomes" id="UP000221247">
    <property type="component" value="Segment"/>
</dbReference>
<sequence>MEDKKVCKKIIKRAKKHPDWYTPEEVSYAKLMKKAIKKRKEETQDV</sequence>
<keyword evidence="2" id="KW-1185">Reference proteome</keyword>
<proteinExistence type="predicted"/>